<name>A0AAE3GKF2_9PSEU</name>
<evidence type="ECO:0000256" key="1">
    <source>
        <dbReference type="SAM" id="MobiDB-lite"/>
    </source>
</evidence>
<evidence type="ECO:0000313" key="3">
    <source>
        <dbReference type="EMBL" id="MCP2168864.1"/>
    </source>
</evidence>
<comment type="caution">
    <text evidence="3">The sequence shown here is derived from an EMBL/GenBank/DDBJ whole genome shotgun (WGS) entry which is preliminary data.</text>
</comment>
<gene>
    <name evidence="3" type="ORF">LX83_005742</name>
</gene>
<feature type="compositionally biased region" description="Low complexity" evidence="1">
    <location>
        <begin position="20"/>
        <end position="51"/>
    </location>
</feature>
<feature type="transmembrane region" description="Helical" evidence="2">
    <location>
        <begin position="253"/>
        <end position="274"/>
    </location>
</feature>
<evidence type="ECO:0000256" key="2">
    <source>
        <dbReference type="SAM" id="Phobius"/>
    </source>
</evidence>
<feature type="transmembrane region" description="Helical" evidence="2">
    <location>
        <begin position="141"/>
        <end position="161"/>
    </location>
</feature>
<proteinExistence type="predicted"/>
<sequence>MAPEPPAVDRTGAGQAVPTEVDPANPANPAEPIAPAEPVLPAVPVAPAEPVSTDQPVPPAAAPGSGTLVAPVPSTATAVTPVPTFPPAPAPAPMPAPPPAWDPAAPISPTGAPATAVQAAKPPKPAKPAKPAKRVSRPSRWALLVLGIGLATVAAAIAVVWRLPDVLAPQAASTDSGAKVEATVTSSAPCNQANARDGVELKVNDRTLNAQLDGCGHSQGEIVEVQVPTRTDGEIVVSVSGVTPGGSGLLRPLTVLLFFLSALAGAVYAFLVRWRPGRASARRTTPRTPKPPRTPKAPRKRGKKDQQPATPLAPAAG</sequence>
<organism evidence="3 4">
    <name type="scientific">Goodfellowiella coeruleoviolacea</name>
    <dbReference type="NCBI Taxonomy" id="334858"/>
    <lineage>
        <taxon>Bacteria</taxon>
        <taxon>Bacillati</taxon>
        <taxon>Actinomycetota</taxon>
        <taxon>Actinomycetes</taxon>
        <taxon>Pseudonocardiales</taxon>
        <taxon>Pseudonocardiaceae</taxon>
        <taxon>Goodfellowiella</taxon>
    </lineage>
</organism>
<feature type="compositionally biased region" description="Pro residues" evidence="1">
    <location>
        <begin position="90"/>
        <end position="101"/>
    </location>
</feature>
<feature type="region of interest" description="Disordered" evidence="1">
    <location>
        <begin position="90"/>
        <end position="134"/>
    </location>
</feature>
<dbReference type="Proteomes" id="UP001206128">
    <property type="component" value="Unassembled WGS sequence"/>
</dbReference>
<keyword evidence="4" id="KW-1185">Reference proteome</keyword>
<reference evidence="3" key="1">
    <citation type="submission" date="2022-06" db="EMBL/GenBank/DDBJ databases">
        <title>Genomic Encyclopedia of Archaeal and Bacterial Type Strains, Phase II (KMG-II): from individual species to whole genera.</title>
        <authorList>
            <person name="Goeker M."/>
        </authorList>
    </citation>
    <scope>NUCLEOTIDE SEQUENCE</scope>
    <source>
        <strain evidence="3">DSM 43935</strain>
    </source>
</reference>
<keyword evidence="2" id="KW-0472">Membrane</keyword>
<keyword evidence="2" id="KW-1133">Transmembrane helix</keyword>
<feature type="region of interest" description="Disordered" evidence="1">
    <location>
        <begin position="279"/>
        <end position="317"/>
    </location>
</feature>
<dbReference type="EMBL" id="JAMTCK010000015">
    <property type="protein sequence ID" value="MCP2168864.1"/>
    <property type="molecule type" value="Genomic_DNA"/>
</dbReference>
<protein>
    <submittedName>
        <fullName evidence="3">Uncharacterized protein</fullName>
    </submittedName>
</protein>
<feature type="region of interest" description="Disordered" evidence="1">
    <location>
        <begin position="1"/>
        <end position="72"/>
    </location>
</feature>
<keyword evidence="2" id="KW-0812">Transmembrane</keyword>
<evidence type="ECO:0000313" key="4">
    <source>
        <dbReference type="Proteomes" id="UP001206128"/>
    </source>
</evidence>
<accession>A0AAE3GKF2</accession>
<dbReference type="AlphaFoldDB" id="A0AAE3GKF2"/>